<gene>
    <name evidence="1" type="ORF">F4561_002709</name>
</gene>
<evidence type="ECO:0000313" key="1">
    <source>
        <dbReference type="EMBL" id="MBB4931889.1"/>
    </source>
</evidence>
<dbReference type="Proteomes" id="UP000523007">
    <property type="component" value="Unassembled WGS sequence"/>
</dbReference>
<evidence type="ECO:0000313" key="2">
    <source>
        <dbReference type="Proteomes" id="UP000523007"/>
    </source>
</evidence>
<protein>
    <submittedName>
        <fullName evidence="1">Uncharacterized protein</fullName>
    </submittedName>
</protein>
<dbReference type="RefSeq" id="WP_184578791.1">
    <property type="nucleotide sequence ID" value="NZ_JACHJT010000001.1"/>
</dbReference>
<proteinExistence type="predicted"/>
<name>A0A7W7W3K1_9ACTN</name>
<dbReference type="EMBL" id="JACHJT010000001">
    <property type="protein sequence ID" value="MBB4931889.1"/>
    <property type="molecule type" value="Genomic_DNA"/>
</dbReference>
<comment type="caution">
    <text evidence="1">The sequence shown here is derived from an EMBL/GenBank/DDBJ whole genome shotgun (WGS) entry which is preliminary data.</text>
</comment>
<sequence>MGLFSSKSTNNVVFHGHAGGHDTTKYIGDPNAEAEFLCQCGAAFAASGRSASDKAETAFNNHVRNAK</sequence>
<keyword evidence="2" id="KW-1185">Reference proteome</keyword>
<organism evidence="1 2">
    <name type="scientific">Lipingzhangella halophila</name>
    <dbReference type="NCBI Taxonomy" id="1783352"/>
    <lineage>
        <taxon>Bacteria</taxon>
        <taxon>Bacillati</taxon>
        <taxon>Actinomycetota</taxon>
        <taxon>Actinomycetes</taxon>
        <taxon>Streptosporangiales</taxon>
        <taxon>Nocardiopsidaceae</taxon>
        <taxon>Lipingzhangella</taxon>
    </lineage>
</organism>
<dbReference type="AlphaFoldDB" id="A0A7W7W3K1"/>
<accession>A0A7W7W3K1</accession>
<reference evidence="1 2" key="1">
    <citation type="submission" date="2020-08" db="EMBL/GenBank/DDBJ databases">
        <title>Sequencing the genomes of 1000 actinobacteria strains.</title>
        <authorList>
            <person name="Klenk H.-P."/>
        </authorList>
    </citation>
    <scope>NUCLEOTIDE SEQUENCE [LARGE SCALE GENOMIC DNA]</scope>
    <source>
        <strain evidence="1 2">DSM 102030</strain>
    </source>
</reference>